<protein>
    <recommendedName>
        <fullName evidence="2">USP domain-containing protein</fullName>
    </recommendedName>
</protein>
<feature type="domain" description="USP" evidence="2">
    <location>
        <begin position="134"/>
        <end position="459"/>
    </location>
</feature>
<dbReference type="InterPro" id="IPR018200">
    <property type="entry name" value="USP_CS"/>
</dbReference>
<name>A0A8T0BN61_SILME</name>
<comment type="caution">
    <text evidence="3">The sequence shown here is derived from an EMBL/GenBank/DDBJ whole genome shotgun (WGS) entry which is preliminary data.</text>
</comment>
<dbReference type="Proteomes" id="UP000606274">
    <property type="component" value="Unassembled WGS sequence"/>
</dbReference>
<feature type="compositionally biased region" description="Basic and acidic residues" evidence="1">
    <location>
        <begin position="29"/>
        <end position="38"/>
    </location>
</feature>
<accession>A0A8T0BN61</accession>
<evidence type="ECO:0000313" key="3">
    <source>
        <dbReference type="EMBL" id="KAF7706866.1"/>
    </source>
</evidence>
<dbReference type="SUPFAM" id="SSF54001">
    <property type="entry name" value="Cysteine proteinases"/>
    <property type="match status" value="1"/>
</dbReference>
<dbReference type="InterPro" id="IPR038765">
    <property type="entry name" value="Papain-like_cys_pep_sf"/>
</dbReference>
<dbReference type="InterPro" id="IPR050164">
    <property type="entry name" value="Peptidase_C19"/>
</dbReference>
<dbReference type="PANTHER" id="PTHR24006">
    <property type="entry name" value="UBIQUITIN CARBOXYL-TERMINAL HYDROLASE"/>
    <property type="match status" value="1"/>
</dbReference>
<reference evidence="3" key="1">
    <citation type="submission" date="2020-08" db="EMBL/GenBank/DDBJ databases">
        <title>Chromosome-level assembly of Southern catfish (Silurus meridionalis) provides insights into visual adaptation to the nocturnal and benthic lifestyles.</title>
        <authorList>
            <person name="Zhang Y."/>
            <person name="Wang D."/>
            <person name="Peng Z."/>
        </authorList>
    </citation>
    <scope>NUCLEOTIDE SEQUENCE</scope>
    <source>
        <strain evidence="3">SWU-2019-XX</strain>
        <tissue evidence="3">Muscle</tissue>
    </source>
</reference>
<dbReference type="Gene3D" id="3.90.70.10">
    <property type="entry name" value="Cysteine proteinases"/>
    <property type="match status" value="1"/>
</dbReference>
<evidence type="ECO:0000313" key="4">
    <source>
        <dbReference type="Proteomes" id="UP000606274"/>
    </source>
</evidence>
<dbReference type="PANTHER" id="PTHR24006:SF915">
    <property type="entry name" value="UBIQUITIN CARBOXYL-TERMINAL HYDROLASE-RELATED"/>
    <property type="match status" value="1"/>
</dbReference>
<dbReference type="PROSITE" id="PS00973">
    <property type="entry name" value="USP_2"/>
    <property type="match status" value="1"/>
</dbReference>
<evidence type="ECO:0000256" key="1">
    <source>
        <dbReference type="SAM" id="MobiDB-lite"/>
    </source>
</evidence>
<dbReference type="GO" id="GO:0005634">
    <property type="term" value="C:nucleus"/>
    <property type="evidence" value="ECO:0007669"/>
    <property type="project" value="TreeGrafter"/>
</dbReference>
<dbReference type="Pfam" id="PF00443">
    <property type="entry name" value="UCH"/>
    <property type="match status" value="2"/>
</dbReference>
<sequence>MIRYQELLLMENKAPPSSDPGTSTGRSETSPRDSLEETKKMEELKETMVHGQKNLNEGWMAAALLNTKSIITKFYSNLNTFDGECSDDYREMDSSESSSHMTVLESLTAFPRGGHVSSLTPSLFPISHVHTLTEGLTNFGFNCYVNASLQCLFTAETFCGELSNLLDNSFPKVDDTLIRCFVELSRLRNGLKGGHKINKDSLLKDLILSATMINPEFTIDQQNDVEPRCPVKSNFKFNMRNIITCTSCGSQQNKLEVFNHLSVPLVCESVEKCVYDFVYNTTVLERKCTVCGGESASSRWVYDTLPRFLIVQLNRFQFTDYYTVTKLHTAVDISTKLHIDCPPQPDTQIPIENSKAEGRKTALNEAVREIQTDRMKEDVRKKRKKVKKEDCGSNSTYRLRSVLSHIGGEAAKGHYVTDCSRDNHYQWMTCNDQFVTQTTEKAVLQKRMNNAYVLLYERLNTV</sequence>
<dbReference type="InterPro" id="IPR001394">
    <property type="entry name" value="Peptidase_C19_UCH"/>
</dbReference>
<feature type="region of interest" description="Disordered" evidence="1">
    <location>
        <begin position="8"/>
        <end position="38"/>
    </location>
</feature>
<dbReference type="InterPro" id="IPR028889">
    <property type="entry name" value="USP"/>
</dbReference>
<dbReference type="EMBL" id="JABFDY010000006">
    <property type="protein sequence ID" value="KAF7706866.1"/>
    <property type="molecule type" value="Genomic_DNA"/>
</dbReference>
<dbReference type="GO" id="GO:0016579">
    <property type="term" value="P:protein deubiquitination"/>
    <property type="evidence" value="ECO:0007669"/>
    <property type="project" value="InterPro"/>
</dbReference>
<evidence type="ECO:0000259" key="2">
    <source>
        <dbReference type="PROSITE" id="PS50235"/>
    </source>
</evidence>
<dbReference type="PROSITE" id="PS50235">
    <property type="entry name" value="USP_3"/>
    <property type="match status" value="1"/>
</dbReference>
<keyword evidence="4" id="KW-1185">Reference proteome</keyword>
<dbReference type="GO" id="GO:0000082">
    <property type="term" value="P:G1/S transition of mitotic cell cycle"/>
    <property type="evidence" value="ECO:0007669"/>
    <property type="project" value="TreeGrafter"/>
</dbReference>
<dbReference type="GO" id="GO:0004843">
    <property type="term" value="F:cysteine-type deubiquitinase activity"/>
    <property type="evidence" value="ECO:0007669"/>
    <property type="project" value="InterPro"/>
</dbReference>
<dbReference type="CDD" id="cd02257">
    <property type="entry name" value="Peptidase_C19"/>
    <property type="match status" value="1"/>
</dbReference>
<dbReference type="AlphaFoldDB" id="A0A8T0BN61"/>
<proteinExistence type="predicted"/>
<feature type="compositionally biased region" description="Polar residues" evidence="1">
    <location>
        <begin position="19"/>
        <end position="28"/>
    </location>
</feature>
<dbReference type="GO" id="GO:0005829">
    <property type="term" value="C:cytosol"/>
    <property type="evidence" value="ECO:0007669"/>
    <property type="project" value="TreeGrafter"/>
</dbReference>
<organism evidence="3 4">
    <name type="scientific">Silurus meridionalis</name>
    <name type="common">Southern catfish</name>
    <name type="synonym">Silurus soldatovi meridionalis</name>
    <dbReference type="NCBI Taxonomy" id="175797"/>
    <lineage>
        <taxon>Eukaryota</taxon>
        <taxon>Metazoa</taxon>
        <taxon>Chordata</taxon>
        <taxon>Craniata</taxon>
        <taxon>Vertebrata</taxon>
        <taxon>Euteleostomi</taxon>
        <taxon>Actinopterygii</taxon>
        <taxon>Neopterygii</taxon>
        <taxon>Teleostei</taxon>
        <taxon>Ostariophysi</taxon>
        <taxon>Siluriformes</taxon>
        <taxon>Siluridae</taxon>
        <taxon>Silurus</taxon>
    </lineage>
</organism>
<gene>
    <name evidence="3" type="ORF">HF521_020120</name>
</gene>